<gene>
    <name evidence="1" type="ORF">OIU85_001710</name>
</gene>
<dbReference type="InterPro" id="IPR045287">
    <property type="entry name" value="PAB"/>
</dbReference>
<reference evidence="1" key="1">
    <citation type="submission" date="2022-11" db="EMBL/GenBank/DDBJ databases">
        <authorList>
            <person name="Hyden B.L."/>
            <person name="Feng K."/>
            <person name="Yates T."/>
            <person name="Jawdy S."/>
            <person name="Smart L.B."/>
            <person name="Muchero W."/>
        </authorList>
    </citation>
    <scope>NUCLEOTIDE SEQUENCE</scope>
    <source>
        <tissue evidence="1">Shoot tip</tissue>
    </source>
</reference>
<reference evidence="1" key="2">
    <citation type="journal article" date="2023" name="Int. J. Mol. Sci.">
        <title>De Novo Assembly and Annotation of 11 Diverse Shrub Willow (Salix) Genomes Reveals Novel Gene Organization in Sex-Linked Regions.</title>
        <authorList>
            <person name="Hyden B."/>
            <person name="Feng K."/>
            <person name="Yates T.B."/>
            <person name="Jawdy S."/>
            <person name="Cereghino C."/>
            <person name="Smart L.B."/>
            <person name="Muchero W."/>
        </authorList>
    </citation>
    <scope>NUCLEOTIDE SEQUENCE [LARGE SCALE GENOMIC DNA]</scope>
    <source>
        <tissue evidence="1">Shoot tip</tissue>
    </source>
</reference>
<evidence type="ECO:0000313" key="1">
    <source>
        <dbReference type="EMBL" id="KAJ6751214.1"/>
    </source>
</evidence>
<sequence length="85" mass="9728">MLPYISALHRYFSINPFDYFPFRVGRTSEAKDAARVALKSPWWTLGVAGIAQWEDEQIEYIKEKVSEEGRQEDLKKGKAAAQVPP</sequence>
<dbReference type="Proteomes" id="UP001151529">
    <property type="component" value="Chromosome 16"/>
</dbReference>
<evidence type="ECO:0000313" key="2">
    <source>
        <dbReference type="Proteomes" id="UP001151529"/>
    </source>
</evidence>
<accession>A0A9Q0ZY99</accession>
<dbReference type="PANTHER" id="PTHR35115">
    <property type="entry name" value="CYCLIN DELTA-3"/>
    <property type="match status" value="1"/>
</dbReference>
<dbReference type="AlphaFoldDB" id="A0A9Q0ZY99"/>
<name>A0A9Q0ZY99_SALVM</name>
<dbReference type="EMBL" id="JAPFFL010000001">
    <property type="protein sequence ID" value="KAJ6751214.1"/>
    <property type="molecule type" value="Genomic_DNA"/>
</dbReference>
<dbReference type="OrthoDB" id="10547034at2759"/>
<proteinExistence type="predicted"/>
<organism evidence="1 2">
    <name type="scientific">Salix viminalis</name>
    <name type="common">Common osier</name>
    <name type="synonym">Basket willow</name>
    <dbReference type="NCBI Taxonomy" id="40686"/>
    <lineage>
        <taxon>Eukaryota</taxon>
        <taxon>Viridiplantae</taxon>
        <taxon>Streptophyta</taxon>
        <taxon>Embryophyta</taxon>
        <taxon>Tracheophyta</taxon>
        <taxon>Spermatophyta</taxon>
        <taxon>Magnoliopsida</taxon>
        <taxon>eudicotyledons</taxon>
        <taxon>Gunneridae</taxon>
        <taxon>Pentapetalae</taxon>
        <taxon>rosids</taxon>
        <taxon>fabids</taxon>
        <taxon>Malpighiales</taxon>
        <taxon>Salicaceae</taxon>
        <taxon>Saliceae</taxon>
        <taxon>Salix</taxon>
    </lineage>
</organism>
<comment type="caution">
    <text evidence="1">The sequence shown here is derived from an EMBL/GenBank/DDBJ whole genome shotgun (WGS) entry which is preliminary data.</text>
</comment>
<protein>
    <submittedName>
        <fullName evidence="1">Uncharacterized protein</fullName>
    </submittedName>
</protein>
<dbReference type="PANTHER" id="PTHR35115:SF1">
    <property type="entry name" value="PROTEIN IN CHLOROPLAST ATPASE BIOGENESIS, CHLOROPLASTIC"/>
    <property type="match status" value="1"/>
</dbReference>
<keyword evidence="2" id="KW-1185">Reference proteome</keyword>